<organism evidence="2 3">
    <name type="scientific">Micrococcus lylae</name>
    <dbReference type="NCBI Taxonomy" id="1273"/>
    <lineage>
        <taxon>Bacteria</taxon>
        <taxon>Bacillati</taxon>
        <taxon>Actinomycetota</taxon>
        <taxon>Actinomycetes</taxon>
        <taxon>Micrococcales</taxon>
        <taxon>Micrococcaceae</taxon>
        <taxon>Micrococcus</taxon>
    </lineage>
</organism>
<accession>A0A1R4JW07</accession>
<feature type="domain" description="Insertion element IS402-like" evidence="1">
    <location>
        <begin position="12"/>
        <end position="83"/>
    </location>
</feature>
<reference evidence="2 3" key="1">
    <citation type="submission" date="2017-02" db="EMBL/GenBank/DDBJ databases">
        <authorList>
            <person name="Peterson S.W."/>
        </authorList>
    </citation>
    <scope>NUCLEOTIDE SEQUENCE [LARGE SCALE GENOMIC DNA]</scope>
    <source>
        <strain evidence="2 3">2B3F</strain>
    </source>
</reference>
<dbReference type="NCBIfam" id="NF033580">
    <property type="entry name" value="transpos_IS5_3"/>
    <property type="match status" value="1"/>
</dbReference>
<evidence type="ECO:0000313" key="3">
    <source>
        <dbReference type="Proteomes" id="UP000196230"/>
    </source>
</evidence>
<dbReference type="InterPro" id="IPR052909">
    <property type="entry name" value="Transposase_6_like"/>
</dbReference>
<evidence type="ECO:0000313" key="2">
    <source>
        <dbReference type="EMBL" id="SJN36237.1"/>
    </source>
</evidence>
<name>A0A1R4JW07_9MICC</name>
<dbReference type="PANTHER" id="PTHR46637:SF1">
    <property type="entry name" value="BLL5188 PROTEIN"/>
    <property type="match status" value="1"/>
</dbReference>
<sequence>MRESGVMSRDVISDEVWAVIGPLFPAPRSTGRPPVDRRVVVEATAWRFRTGAPWRDLPERFGNWNTIYKNFNRWAAQGVWEQVLERTQSMAQQAGELDWVASIDSTIVRVHQHGATLPRPTGGLDELQEINGRAG</sequence>
<proteinExistence type="predicted"/>
<dbReference type="InterPro" id="IPR025161">
    <property type="entry name" value="IS402-like_dom"/>
</dbReference>
<protein>
    <submittedName>
        <fullName evidence="2">Putative transposase</fullName>
    </submittedName>
</protein>
<evidence type="ECO:0000259" key="1">
    <source>
        <dbReference type="Pfam" id="PF13340"/>
    </source>
</evidence>
<dbReference type="EMBL" id="FUKP01000068">
    <property type="protein sequence ID" value="SJN36237.1"/>
    <property type="molecule type" value="Genomic_DNA"/>
</dbReference>
<dbReference type="PANTHER" id="PTHR46637">
    <property type="entry name" value="TIS1421-TRANSPOSASE PROTEIN A"/>
    <property type="match status" value="1"/>
</dbReference>
<dbReference type="AlphaFoldDB" id="A0A1R4JW07"/>
<dbReference type="Pfam" id="PF13340">
    <property type="entry name" value="DUF4096"/>
    <property type="match status" value="1"/>
</dbReference>
<dbReference type="Proteomes" id="UP000196230">
    <property type="component" value="Unassembled WGS sequence"/>
</dbReference>
<gene>
    <name evidence="2" type="ORF">FM125_11000</name>
</gene>